<protein>
    <recommendedName>
        <fullName evidence="4">Transmembrane protein</fullName>
    </recommendedName>
</protein>
<proteinExistence type="predicted"/>
<dbReference type="AlphaFoldDB" id="A0AAW0D1I2"/>
<evidence type="ECO:0000313" key="3">
    <source>
        <dbReference type="Proteomes" id="UP001362999"/>
    </source>
</evidence>
<accession>A0AAW0D1I2</accession>
<gene>
    <name evidence="2" type="ORF">R3P38DRAFT_3346094</name>
</gene>
<keyword evidence="3" id="KW-1185">Reference proteome</keyword>
<dbReference type="EMBL" id="JAWWNJ010000010">
    <property type="protein sequence ID" value="KAK7046385.1"/>
    <property type="molecule type" value="Genomic_DNA"/>
</dbReference>
<evidence type="ECO:0008006" key="4">
    <source>
        <dbReference type="Google" id="ProtNLM"/>
    </source>
</evidence>
<keyword evidence="1" id="KW-0472">Membrane</keyword>
<keyword evidence="1" id="KW-1133">Transmembrane helix</keyword>
<sequence length="134" mass="15580">MVDTISESQATEDQIVALRKQLHAIETSLDGHHQRLYAELEECRKLIQSHADERRQREVELLEAKYKAEIEHIKFVHGRDKESSKEAEEMYKKTKSSGSWGMAEMYMGMFLPVLFALGLKVLNLLQKKLEKSME</sequence>
<reference evidence="2 3" key="1">
    <citation type="journal article" date="2024" name="J Genomics">
        <title>Draft genome sequencing and assembly of Favolaschia claudopus CIRM-BRFM 2984 isolated from oak limbs.</title>
        <authorList>
            <person name="Navarro D."/>
            <person name="Drula E."/>
            <person name="Chaduli D."/>
            <person name="Cazenave R."/>
            <person name="Ahrendt S."/>
            <person name="Wang J."/>
            <person name="Lipzen A."/>
            <person name="Daum C."/>
            <person name="Barry K."/>
            <person name="Grigoriev I.V."/>
            <person name="Favel A."/>
            <person name="Rosso M.N."/>
            <person name="Martin F."/>
        </authorList>
    </citation>
    <scope>NUCLEOTIDE SEQUENCE [LARGE SCALE GENOMIC DNA]</scope>
    <source>
        <strain evidence="2 3">CIRM-BRFM 2984</strain>
    </source>
</reference>
<dbReference type="Proteomes" id="UP001362999">
    <property type="component" value="Unassembled WGS sequence"/>
</dbReference>
<name>A0AAW0D1I2_9AGAR</name>
<evidence type="ECO:0000256" key="1">
    <source>
        <dbReference type="SAM" id="Phobius"/>
    </source>
</evidence>
<organism evidence="2 3">
    <name type="scientific">Favolaschia claudopus</name>
    <dbReference type="NCBI Taxonomy" id="2862362"/>
    <lineage>
        <taxon>Eukaryota</taxon>
        <taxon>Fungi</taxon>
        <taxon>Dikarya</taxon>
        <taxon>Basidiomycota</taxon>
        <taxon>Agaricomycotina</taxon>
        <taxon>Agaricomycetes</taxon>
        <taxon>Agaricomycetidae</taxon>
        <taxon>Agaricales</taxon>
        <taxon>Marasmiineae</taxon>
        <taxon>Mycenaceae</taxon>
        <taxon>Favolaschia</taxon>
    </lineage>
</organism>
<comment type="caution">
    <text evidence="2">The sequence shown here is derived from an EMBL/GenBank/DDBJ whole genome shotgun (WGS) entry which is preliminary data.</text>
</comment>
<keyword evidence="1" id="KW-0812">Transmembrane</keyword>
<feature type="transmembrane region" description="Helical" evidence="1">
    <location>
        <begin position="105"/>
        <end position="125"/>
    </location>
</feature>
<evidence type="ECO:0000313" key="2">
    <source>
        <dbReference type="EMBL" id="KAK7046385.1"/>
    </source>
</evidence>